<evidence type="ECO:0000259" key="9">
    <source>
        <dbReference type="PROSITE" id="PS50850"/>
    </source>
</evidence>
<dbReference type="GO" id="GO:0005351">
    <property type="term" value="F:carbohydrate:proton symporter activity"/>
    <property type="evidence" value="ECO:0007669"/>
    <property type="project" value="TreeGrafter"/>
</dbReference>
<dbReference type="FunFam" id="1.20.1250.20:FF:000134">
    <property type="entry name" value="MFS sugar transporter protein"/>
    <property type="match status" value="1"/>
</dbReference>
<dbReference type="InterPro" id="IPR020846">
    <property type="entry name" value="MFS_dom"/>
</dbReference>
<evidence type="ECO:0000256" key="5">
    <source>
        <dbReference type="ARBA" id="ARBA00022989"/>
    </source>
</evidence>
<keyword evidence="3" id="KW-0813">Transport</keyword>
<dbReference type="PROSITE" id="PS00216">
    <property type="entry name" value="SUGAR_TRANSPORT_1"/>
    <property type="match status" value="1"/>
</dbReference>
<dbReference type="InterPro" id="IPR036259">
    <property type="entry name" value="MFS_trans_sf"/>
</dbReference>
<evidence type="ECO:0000256" key="6">
    <source>
        <dbReference type="ARBA" id="ARBA00023136"/>
    </source>
</evidence>
<gene>
    <name evidence="10" type="ORF">BP6252_11292</name>
</gene>
<feature type="domain" description="Major facilitator superfamily (MFS) profile" evidence="9">
    <location>
        <begin position="13"/>
        <end position="462"/>
    </location>
</feature>
<dbReference type="Gene3D" id="1.20.1250.20">
    <property type="entry name" value="MFS general substrate transporter like domains"/>
    <property type="match status" value="1"/>
</dbReference>
<dbReference type="PRINTS" id="PR00171">
    <property type="entry name" value="SUGRTRNSPORT"/>
</dbReference>
<keyword evidence="5 7" id="KW-1133">Transmembrane helix</keyword>
<dbReference type="GO" id="GO:0016020">
    <property type="term" value="C:membrane"/>
    <property type="evidence" value="ECO:0007669"/>
    <property type="project" value="UniProtKB-SubCell"/>
</dbReference>
<dbReference type="InterPro" id="IPR003663">
    <property type="entry name" value="Sugar/inositol_transpt"/>
</dbReference>
<keyword evidence="6 7" id="KW-0472">Membrane</keyword>
<dbReference type="AlphaFoldDB" id="A0A3D8QPN0"/>
<feature type="transmembrane region" description="Helical" evidence="7">
    <location>
        <begin position="274"/>
        <end position="297"/>
    </location>
</feature>
<reference evidence="10 11" key="1">
    <citation type="journal article" date="2018" name="IMA Fungus">
        <title>IMA Genome-F 9: Draft genome sequence of Annulohypoxylon stygium, Aspergillus mulundensis, Berkeleyomyces basicola (syn. Thielaviopsis basicola), Ceratocystis smalleyi, two Cercospora beticola strains, Coleophoma cylindrospora, Fusarium fracticaudum, Phialophora cf. hyalina, and Morchella septimelata.</title>
        <authorList>
            <person name="Wingfield B.D."/>
            <person name="Bills G.F."/>
            <person name="Dong Y."/>
            <person name="Huang W."/>
            <person name="Nel W.J."/>
            <person name="Swalarsk-Parry B.S."/>
            <person name="Vaghefi N."/>
            <person name="Wilken P.M."/>
            <person name="An Z."/>
            <person name="de Beer Z.W."/>
            <person name="De Vos L."/>
            <person name="Chen L."/>
            <person name="Duong T.A."/>
            <person name="Gao Y."/>
            <person name="Hammerbacher A."/>
            <person name="Kikkert J.R."/>
            <person name="Li Y."/>
            <person name="Li H."/>
            <person name="Li K."/>
            <person name="Li Q."/>
            <person name="Liu X."/>
            <person name="Ma X."/>
            <person name="Naidoo K."/>
            <person name="Pethybridge S.J."/>
            <person name="Sun J."/>
            <person name="Steenkamp E.T."/>
            <person name="van der Nest M.A."/>
            <person name="van Wyk S."/>
            <person name="Wingfield M.J."/>
            <person name="Xiong C."/>
            <person name="Yue Q."/>
            <person name="Zhang X."/>
        </authorList>
    </citation>
    <scope>NUCLEOTIDE SEQUENCE [LARGE SCALE GENOMIC DNA]</scope>
    <source>
        <strain evidence="10 11">BP6252</strain>
    </source>
</reference>
<dbReference type="Pfam" id="PF00083">
    <property type="entry name" value="Sugar_tr"/>
    <property type="match status" value="1"/>
</dbReference>
<dbReference type="EMBL" id="PDLM01000013">
    <property type="protein sequence ID" value="RDW63747.1"/>
    <property type="molecule type" value="Genomic_DNA"/>
</dbReference>
<feature type="transmembrane region" description="Helical" evidence="7">
    <location>
        <begin position="437"/>
        <end position="458"/>
    </location>
</feature>
<accession>A0A3D8QPN0</accession>
<feature type="transmembrane region" description="Helical" evidence="7">
    <location>
        <begin position="309"/>
        <end position="332"/>
    </location>
</feature>
<feature type="transmembrane region" description="Helical" evidence="7">
    <location>
        <begin position="369"/>
        <end position="389"/>
    </location>
</feature>
<dbReference type="SUPFAM" id="SSF103473">
    <property type="entry name" value="MFS general substrate transporter"/>
    <property type="match status" value="1"/>
</dbReference>
<evidence type="ECO:0000256" key="4">
    <source>
        <dbReference type="ARBA" id="ARBA00022692"/>
    </source>
</evidence>
<keyword evidence="4 7" id="KW-0812">Transmembrane</keyword>
<dbReference type="OrthoDB" id="6612291at2759"/>
<name>A0A3D8QPN0_9HELO</name>
<feature type="transmembrane region" description="Helical" evidence="7">
    <location>
        <begin position="63"/>
        <end position="82"/>
    </location>
</feature>
<keyword evidence="11" id="KW-1185">Reference proteome</keyword>
<comment type="subcellular location">
    <subcellularLocation>
        <location evidence="1">Membrane</location>
        <topology evidence="1">Multi-pass membrane protein</topology>
    </subcellularLocation>
</comment>
<dbReference type="InterPro" id="IPR005829">
    <property type="entry name" value="Sugar_transporter_CS"/>
</dbReference>
<dbReference type="InterPro" id="IPR005828">
    <property type="entry name" value="MFS_sugar_transport-like"/>
</dbReference>
<feature type="chain" id="PRO_5017575402" description="Major facilitator superfamily (MFS) profile domain-containing protein" evidence="8">
    <location>
        <begin position="25"/>
        <end position="509"/>
    </location>
</feature>
<evidence type="ECO:0000256" key="7">
    <source>
        <dbReference type="SAM" id="Phobius"/>
    </source>
</evidence>
<feature type="transmembrane region" description="Helical" evidence="7">
    <location>
        <begin position="339"/>
        <end position="363"/>
    </location>
</feature>
<feature type="transmembrane region" description="Helical" evidence="7">
    <location>
        <begin position="116"/>
        <end position="136"/>
    </location>
</feature>
<evidence type="ECO:0000256" key="2">
    <source>
        <dbReference type="ARBA" id="ARBA00010992"/>
    </source>
</evidence>
<evidence type="ECO:0000256" key="8">
    <source>
        <dbReference type="SAM" id="SignalP"/>
    </source>
</evidence>
<protein>
    <recommendedName>
        <fullName evidence="9">Major facilitator superfamily (MFS) profile domain-containing protein</fullName>
    </recommendedName>
</protein>
<evidence type="ECO:0000256" key="3">
    <source>
        <dbReference type="ARBA" id="ARBA00022448"/>
    </source>
</evidence>
<dbReference type="Proteomes" id="UP000256645">
    <property type="component" value="Unassembled WGS sequence"/>
</dbReference>
<feature type="signal peptide" evidence="8">
    <location>
        <begin position="1"/>
        <end position="24"/>
    </location>
</feature>
<dbReference type="PROSITE" id="PS51257">
    <property type="entry name" value="PROKAR_LIPOPROTEIN"/>
    <property type="match status" value="1"/>
</dbReference>
<dbReference type="PANTHER" id="PTHR48022:SF38">
    <property type="entry name" value="MAJOR FACILITATOR SUPERFAMILY (MFS) PROFILE DOMAIN-CONTAINING PROTEIN-RELATED"/>
    <property type="match status" value="1"/>
</dbReference>
<feature type="transmembrane region" description="Helical" evidence="7">
    <location>
        <begin position="148"/>
        <end position="174"/>
    </location>
</feature>
<comment type="caution">
    <text evidence="10">The sequence shown here is derived from an EMBL/GenBank/DDBJ whole genome shotgun (WGS) entry which is preliminary data.</text>
</comment>
<dbReference type="PANTHER" id="PTHR48022">
    <property type="entry name" value="PLASTIDIC GLUCOSE TRANSPORTER 4"/>
    <property type="match status" value="1"/>
</dbReference>
<dbReference type="InterPro" id="IPR050360">
    <property type="entry name" value="MFS_Sugar_Transporters"/>
</dbReference>
<feature type="transmembrane region" description="Helical" evidence="7">
    <location>
        <begin position="410"/>
        <end position="431"/>
    </location>
</feature>
<sequence length="509" mass="55467">MGKLIPNRFNLLVVLFVAIGSTSCSYGLSVLGGTIGQPTFYTGLKMAPPGTPGYSKTASLLSAYNGVNSGGAIIGAGFTAWFANYAGRLRSIQLGTLISIIGAALSGGSVNVAMFIVARTIAGFGIGMLITIIPIYQTEVATPSSRGFMGCMHGVMFAVGYSLSAWIGLGTYFAPSTSSFGWRFPLTFQAAPSLLLLFGSPWLSDSPRWLLQQDRPEEAIQVLKRLHTTKEDPQGREAEREFLQMQKQLELDRSIKASMGNFDIFTSPSNRKRALLAFGMMFGNMFTGILVVTNYGIILYTSIGLSGYLPLLLSAVFVSITLPCNIWTALYVEKIGRRTLLLVGLAGCTMTNICECALLATYLGTGNKAGLNAAIFFIFFFVIFWASCLDATQYLYVAEIFPTHVRSQGTAIGLAGLFCGTLVVLVAGPIALDNIGWKFYLVLIIPTTVEFICVYLWFPETKNRSLEDIAEVFGDKLAIHYKETELDTKSFDDVTEKRIENVEDLEQHV</sequence>
<proteinExistence type="inferred from homology"/>
<organism evidence="10 11">
    <name type="scientific">Coleophoma cylindrospora</name>
    <dbReference type="NCBI Taxonomy" id="1849047"/>
    <lineage>
        <taxon>Eukaryota</taxon>
        <taxon>Fungi</taxon>
        <taxon>Dikarya</taxon>
        <taxon>Ascomycota</taxon>
        <taxon>Pezizomycotina</taxon>
        <taxon>Leotiomycetes</taxon>
        <taxon>Helotiales</taxon>
        <taxon>Dermateaceae</taxon>
        <taxon>Coleophoma</taxon>
    </lineage>
</organism>
<evidence type="ECO:0000256" key="1">
    <source>
        <dbReference type="ARBA" id="ARBA00004141"/>
    </source>
</evidence>
<comment type="similarity">
    <text evidence="2">Belongs to the major facilitator superfamily. Sugar transporter (TC 2.A.1.1) family.</text>
</comment>
<dbReference type="PROSITE" id="PS50850">
    <property type="entry name" value="MFS"/>
    <property type="match status" value="1"/>
</dbReference>
<dbReference type="PROSITE" id="PS00217">
    <property type="entry name" value="SUGAR_TRANSPORT_2"/>
    <property type="match status" value="1"/>
</dbReference>
<keyword evidence="8" id="KW-0732">Signal</keyword>
<evidence type="ECO:0000313" key="10">
    <source>
        <dbReference type="EMBL" id="RDW63747.1"/>
    </source>
</evidence>
<evidence type="ECO:0000313" key="11">
    <source>
        <dbReference type="Proteomes" id="UP000256645"/>
    </source>
</evidence>